<sequence>MPVAPAKQDFTWQLSLRHRSRRPLGAGRQARSLSLSPAMAIDLQQPNLTLCVRRPSAAAKSPAIVVGRSSLPSTLPTNHIVIKVETFGFSANNVTYQALGEQPHFRYFDFHPVPADIAGSVAAPKTHGLVPVWGFGTVVASAHAKIPVGERVYGYFAPARYLVVPVSPNDVNKHAFYVPRPHLPEDRRPYNQIIRCATDPQYSSSPLDEALTMLYRPLFWTAFWFEDWMHTLNYRGASAFLISSASAKTAFCAAYVIRKRRAREGADVRIVGLTSARNLAFTQGLGLYDAVFTYEQLAHVVPRERRWVYVDVAGNDALNTRLFAEFAAEGRREKGICELVTSVALGMTNLAPASEQAGAFDWGANTAKAPRDGTSGTRMEQFFMPEWLSVRKNQLSLKEIFERQHRAWADLMVDGKNWVKIVHVSGAERVKSAYERVAEDGFSPDIGFIWSMWDSKDAKL</sequence>
<proteinExistence type="predicted"/>
<comment type="caution">
    <text evidence="1">The sequence shown here is derived from an EMBL/GenBank/DDBJ whole genome shotgun (WGS) entry which is preliminary data.</text>
</comment>
<dbReference type="EMBL" id="CAVNYO010000136">
    <property type="protein sequence ID" value="CAK5267906.1"/>
    <property type="molecule type" value="Genomic_DNA"/>
</dbReference>
<gene>
    <name evidence="1" type="ORF">MYCIT1_LOCUS10817</name>
</gene>
<name>A0AAD2H2B2_9AGAR</name>
<keyword evidence="2" id="KW-1185">Reference proteome</keyword>
<dbReference type="Proteomes" id="UP001295794">
    <property type="component" value="Unassembled WGS sequence"/>
</dbReference>
<protein>
    <recommendedName>
        <fullName evidence="3">DUF2855 family protein</fullName>
    </recommendedName>
</protein>
<dbReference type="AlphaFoldDB" id="A0AAD2H2B2"/>
<organism evidence="1 2">
    <name type="scientific">Mycena citricolor</name>
    <dbReference type="NCBI Taxonomy" id="2018698"/>
    <lineage>
        <taxon>Eukaryota</taxon>
        <taxon>Fungi</taxon>
        <taxon>Dikarya</taxon>
        <taxon>Basidiomycota</taxon>
        <taxon>Agaricomycotina</taxon>
        <taxon>Agaricomycetes</taxon>
        <taxon>Agaricomycetidae</taxon>
        <taxon>Agaricales</taxon>
        <taxon>Marasmiineae</taxon>
        <taxon>Mycenaceae</taxon>
        <taxon>Mycena</taxon>
    </lineage>
</organism>
<accession>A0AAD2H2B2</accession>
<dbReference type="Pfam" id="PF11017">
    <property type="entry name" value="DUF2855"/>
    <property type="match status" value="1"/>
</dbReference>
<evidence type="ECO:0000313" key="2">
    <source>
        <dbReference type="Proteomes" id="UP001295794"/>
    </source>
</evidence>
<reference evidence="1" key="1">
    <citation type="submission" date="2023-11" db="EMBL/GenBank/DDBJ databases">
        <authorList>
            <person name="De Vega J J."/>
            <person name="De Vega J J."/>
        </authorList>
    </citation>
    <scope>NUCLEOTIDE SEQUENCE</scope>
</reference>
<evidence type="ECO:0000313" key="1">
    <source>
        <dbReference type="EMBL" id="CAK5267906.1"/>
    </source>
</evidence>
<dbReference type="InterPro" id="IPR021276">
    <property type="entry name" value="DUF2855"/>
</dbReference>
<evidence type="ECO:0008006" key="3">
    <source>
        <dbReference type="Google" id="ProtNLM"/>
    </source>
</evidence>